<evidence type="ECO:0000256" key="6">
    <source>
        <dbReference type="SAM" id="MobiDB-lite"/>
    </source>
</evidence>
<sequence>MSTLENERDEQDKDVKPPTTADSESETKAAKPAAADEDDAREDDEEEEEAPKANHRSGALHTDAASAVAAEGPGLSIVRNTLTIAKREARSYFDSLIAYVVIGGSTLALGIYFFLIQQGGFWQVDRASMTRMFEFLPWMLAALVIPLVTMRSIADEKRSGTLELLITLPVRDSEVILGKYFAALFMCAVLLLITLIYPIAMFAWPWRLGVLDWGPVWTGYFGLLLFSGAGVAVGMLFSSLTESQIIAFFLSAFTLLLLLIIGMLVETLPGAVGDAIAFISFQTRFTPFSRGLIDTRAIIYFVSIGVICLLAAFRSLESRKWS</sequence>
<keyword evidence="2" id="KW-1003">Cell membrane</keyword>
<dbReference type="EMBL" id="CP089983">
    <property type="protein sequence ID" value="WXB04278.1"/>
    <property type="molecule type" value="Genomic_DNA"/>
</dbReference>
<keyword evidence="4 7" id="KW-1133">Transmembrane helix</keyword>
<dbReference type="PANTHER" id="PTHR30294:SF29">
    <property type="entry name" value="MULTIDRUG ABC TRANSPORTER PERMEASE YBHS-RELATED"/>
    <property type="match status" value="1"/>
</dbReference>
<accession>A0ABZ2L0A9</accession>
<keyword evidence="9" id="KW-1185">Reference proteome</keyword>
<dbReference type="PANTHER" id="PTHR30294">
    <property type="entry name" value="MEMBRANE COMPONENT OF ABC TRANSPORTER YHHJ-RELATED"/>
    <property type="match status" value="1"/>
</dbReference>
<keyword evidence="3 7" id="KW-0812">Transmembrane</keyword>
<dbReference type="InterPro" id="IPR051449">
    <property type="entry name" value="ABC-2_transporter_component"/>
</dbReference>
<keyword evidence="5 7" id="KW-0472">Membrane</keyword>
<evidence type="ECO:0000256" key="1">
    <source>
        <dbReference type="ARBA" id="ARBA00004651"/>
    </source>
</evidence>
<feature type="transmembrane region" description="Helical" evidence="7">
    <location>
        <begin position="217"/>
        <end position="238"/>
    </location>
</feature>
<dbReference type="RefSeq" id="WP_394833915.1">
    <property type="nucleotide sequence ID" value="NZ_CP089929.1"/>
</dbReference>
<feature type="compositionally biased region" description="Acidic residues" evidence="6">
    <location>
        <begin position="35"/>
        <end position="49"/>
    </location>
</feature>
<feature type="transmembrane region" description="Helical" evidence="7">
    <location>
        <begin position="135"/>
        <end position="154"/>
    </location>
</feature>
<evidence type="ECO:0000256" key="5">
    <source>
        <dbReference type="ARBA" id="ARBA00023136"/>
    </source>
</evidence>
<feature type="region of interest" description="Disordered" evidence="6">
    <location>
        <begin position="1"/>
        <end position="60"/>
    </location>
</feature>
<dbReference type="Pfam" id="PF12679">
    <property type="entry name" value="ABC2_membrane_2"/>
    <property type="match status" value="1"/>
</dbReference>
<evidence type="ECO:0000256" key="4">
    <source>
        <dbReference type="ARBA" id="ARBA00022989"/>
    </source>
</evidence>
<comment type="subcellular location">
    <subcellularLocation>
        <location evidence="1">Cell membrane</location>
        <topology evidence="1">Multi-pass membrane protein</topology>
    </subcellularLocation>
</comment>
<dbReference type="Proteomes" id="UP001374803">
    <property type="component" value="Chromosome"/>
</dbReference>
<reference evidence="8" key="1">
    <citation type="submission" date="2021-12" db="EMBL/GenBank/DDBJ databases">
        <title>Discovery of the Pendulisporaceae a myxobacterial family with distinct sporulation behavior and unique specialized metabolism.</title>
        <authorList>
            <person name="Garcia R."/>
            <person name="Popoff A."/>
            <person name="Bader C.D."/>
            <person name="Loehr J."/>
            <person name="Walesch S."/>
            <person name="Walt C."/>
            <person name="Boldt J."/>
            <person name="Bunk B."/>
            <person name="Haeckl F.J.F.P.J."/>
            <person name="Gunesch A.P."/>
            <person name="Birkelbach J."/>
            <person name="Nuebel U."/>
            <person name="Pietschmann T."/>
            <person name="Bach T."/>
            <person name="Mueller R."/>
        </authorList>
    </citation>
    <scope>NUCLEOTIDE SEQUENCE</scope>
    <source>
        <strain evidence="8">MSr11367</strain>
    </source>
</reference>
<evidence type="ECO:0000313" key="8">
    <source>
        <dbReference type="EMBL" id="WXB04278.1"/>
    </source>
</evidence>
<evidence type="ECO:0000256" key="3">
    <source>
        <dbReference type="ARBA" id="ARBA00022692"/>
    </source>
</evidence>
<feature type="transmembrane region" description="Helical" evidence="7">
    <location>
        <begin position="297"/>
        <end position="316"/>
    </location>
</feature>
<gene>
    <name evidence="8" type="ORF">LVJ94_46165</name>
</gene>
<protein>
    <submittedName>
        <fullName evidence="8">ABC transporter permease subunit</fullName>
    </submittedName>
</protein>
<evidence type="ECO:0000256" key="2">
    <source>
        <dbReference type="ARBA" id="ARBA00022475"/>
    </source>
</evidence>
<proteinExistence type="predicted"/>
<organism evidence="8 9">
    <name type="scientific">Pendulispora rubella</name>
    <dbReference type="NCBI Taxonomy" id="2741070"/>
    <lineage>
        <taxon>Bacteria</taxon>
        <taxon>Pseudomonadati</taxon>
        <taxon>Myxococcota</taxon>
        <taxon>Myxococcia</taxon>
        <taxon>Myxococcales</taxon>
        <taxon>Sorangiineae</taxon>
        <taxon>Pendulisporaceae</taxon>
        <taxon>Pendulispora</taxon>
    </lineage>
</organism>
<name>A0ABZ2L0A9_9BACT</name>
<feature type="transmembrane region" description="Helical" evidence="7">
    <location>
        <begin position="175"/>
        <end position="197"/>
    </location>
</feature>
<feature type="transmembrane region" description="Helical" evidence="7">
    <location>
        <begin position="96"/>
        <end position="115"/>
    </location>
</feature>
<feature type="transmembrane region" description="Helical" evidence="7">
    <location>
        <begin position="245"/>
        <end position="265"/>
    </location>
</feature>
<evidence type="ECO:0000256" key="7">
    <source>
        <dbReference type="SAM" id="Phobius"/>
    </source>
</evidence>
<evidence type="ECO:0000313" key="9">
    <source>
        <dbReference type="Proteomes" id="UP001374803"/>
    </source>
</evidence>